<proteinExistence type="predicted"/>
<reference evidence="1" key="1">
    <citation type="journal article" date="2015" name="Nature">
        <title>Complex archaea that bridge the gap between prokaryotes and eukaryotes.</title>
        <authorList>
            <person name="Spang A."/>
            <person name="Saw J.H."/>
            <person name="Jorgensen S.L."/>
            <person name="Zaremba-Niedzwiedzka K."/>
            <person name="Martijn J."/>
            <person name="Lind A.E."/>
            <person name="van Eijk R."/>
            <person name="Schleper C."/>
            <person name="Guy L."/>
            <person name="Ettema T.J."/>
        </authorList>
    </citation>
    <scope>NUCLEOTIDE SEQUENCE</scope>
</reference>
<feature type="non-terminal residue" evidence="1">
    <location>
        <position position="119"/>
    </location>
</feature>
<evidence type="ECO:0000313" key="1">
    <source>
        <dbReference type="EMBL" id="KKK81950.1"/>
    </source>
</evidence>
<protein>
    <submittedName>
        <fullName evidence="1">Uncharacterized protein</fullName>
    </submittedName>
</protein>
<organism evidence="1">
    <name type="scientific">marine sediment metagenome</name>
    <dbReference type="NCBI Taxonomy" id="412755"/>
    <lineage>
        <taxon>unclassified sequences</taxon>
        <taxon>metagenomes</taxon>
        <taxon>ecological metagenomes</taxon>
    </lineage>
</organism>
<sequence length="119" mass="13657">MSKEVILLGGGASITDGIDLGLWNKIRDKEIWSLNSIFKIMPYIPKRQIWVDRTFFNKTAAEIQQLHKKGVELHCIQNKTYAFLGDMIKQYSAVREKEFFKVNKIGEVSHVFFGGHGLV</sequence>
<dbReference type="EMBL" id="LAZR01052893">
    <property type="protein sequence ID" value="KKK81950.1"/>
    <property type="molecule type" value="Genomic_DNA"/>
</dbReference>
<gene>
    <name evidence="1" type="ORF">LCGC14_2808260</name>
</gene>
<dbReference type="AlphaFoldDB" id="A0A0F8Z7I2"/>
<name>A0A0F8Z7I2_9ZZZZ</name>
<accession>A0A0F8Z7I2</accession>
<comment type="caution">
    <text evidence="1">The sequence shown here is derived from an EMBL/GenBank/DDBJ whole genome shotgun (WGS) entry which is preliminary data.</text>
</comment>